<sequence length="196" mass="20944">MPSRVFRGFPASMPRCASSLSQLLGLQLGATVIILSSDSGGQLWVFEGWERQGCVHAGDGDEAVKADKSSPPNCGDFQGPRPGQANTSALTIFAGTRAAVIRDAVWFSAKGHIGGHNTPIQSRDATVVGRPSPRGSSGPIRKYGHETQRADGSADGSSARVPSLSPRHEEGWEVGCWSISLREMREMLSRREIDSN</sequence>
<evidence type="ECO:0000256" key="1">
    <source>
        <dbReference type="SAM" id="MobiDB-lite"/>
    </source>
</evidence>
<organism evidence="2 3">
    <name type="scientific">Postia placenta MAD-698-R-SB12</name>
    <dbReference type="NCBI Taxonomy" id="670580"/>
    <lineage>
        <taxon>Eukaryota</taxon>
        <taxon>Fungi</taxon>
        <taxon>Dikarya</taxon>
        <taxon>Basidiomycota</taxon>
        <taxon>Agaricomycotina</taxon>
        <taxon>Agaricomycetes</taxon>
        <taxon>Polyporales</taxon>
        <taxon>Adustoporiaceae</taxon>
        <taxon>Rhodonia</taxon>
    </lineage>
</organism>
<evidence type="ECO:0000313" key="3">
    <source>
        <dbReference type="Proteomes" id="UP000194127"/>
    </source>
</evidence>
<feature type="region of interest" description="Disordered" evidence="1">
    <location>
        <begin position="115"/>
        <end position="167"/>
    </location>
</feature>
<dbReference type="GeneID" id="36325388"/>
<name>A0A1X6N906_9APHY</name>
<dbReference type="Proteomes" id="UP000194127">
    <property type="component" value="Unassembled WGS sequence"/>
</dbReference>
<keyword evidence="3" id="KW-1185">Reference proteome</keyword>
<accession>A0A1X6N906</accession>
<dbReference type="EMBL" id="KZ110593">
    <property type="protein sequence ID" value="OSX64863.1"/>
    <property type="molecule type" value="Genomic_DNA"/>
</dbReference>
<reference evidence="2 3" key="1">
    <citation type="submission" date="2017-04" db="EMBL/GenBank/DDBJ databases">
        <title>Genome Sequence of the Model Brown-Rot Fungus Postia placenta SB12.</title>
        <authorList>
            <consortium name="DOE Joint Genome Institute"/>
            <person name="Gaskell J."/>
            <person name="Kersten P."/>
            <person name="Larrondo L.F."/>
            <person name="Canessa P."/>
            <person name="Martinez D."/>
            <person name="Hibbett D."/>
            <person name="Schmoll M."/>
            <person name="Kubicek C.P."/>
            <person name="Martinez A.T."/>
            <person name="Yadav J."/>
            <person name="Master E."/>
            <person name="Magnuson J.K."/>
            <person name="James T."/>
            <person name="Yaver D."/>
            <person name="Berka R."/>
            <person name="Labutti K."/>
            <person name="Lipzen A."/>
            <person name="Aerts A."/>
            <person name="Barry K."/>
            <person name="Henrissat B."/>
            <person name="Blanchette R."/>
            <person name="Grigoriev I."/>
            <person name="Cullen D."/>
        </authorList>
    </citation>
    <scope>NUCLEOTIDE SEQUENCE [LARGE SCALE GENOMIC DNA]</scope>
    <source>
        <strain evidence="2 3">MAD-698-R-SB12</strain>
    </source>
</reference>
<dbReference type="RefSeq" id="XP_024341657.1">
    <property type="nucleotide sequence ID" value="XM_024480438.1"/>
</dbReference>
<proteinExistence type="predicted"/>
<dbReference type="AlphaFoldDB" id="A0A1X6N906"/>
<evidence type="ECO:0000313" key="2">
    <source>
        <dbReference type="EMBL" id="OSX64863.1"/>
    </source>
</evidence>
<protein>
    <submittedName>
        <fullName evidence="2">Uncharacterized protein</fullName>
    </submittedName>
</protein>
<gene>
    <name evidence="2" type="ORF">POSPLADRAFT_1053671</name>
</gene>